<feature type="repeat" description="WD" evidence="3">
    <location>
        <begin position="866"/>
        <end position="890"/>
    </location>
</feature>
<keyword evidence="2" id="KW-0677">Repeat</keyword>
<feature type="repeat" description="WD" evidence="3">
    <location>
        <begin position="984"/>
        <end position="1017"/>
    </location>
</feature>
<feature type="region of interest" description="Disordered" evidence="5">
    <location>
        <begin position="597"/>
        <end position="617"/>
    </location>
</feature>
<keyword evidence="7" id="KW-1185">Reference proteome</keyword>
<feature type="region of interest" description="Disordered" evidence="5">
    <location>
        <begin position="135"/>
        <end position="181"/>
    </location>
</feature>
<dbReference type="SMART" id="SM00320">
    <property type="entry name" value="WD40"/>
    <property type="match status" value="6"/>
</dbReference>
<feature type="repeat" description="WD" evidence="3">
    <location>
        <begin position="533"/>
        <end position="572"/>
    </location>
</feature>
<feature type="region of interest" description="Disordered" evidence="5">
    <location>
        <begin position="300"/>
        <end position="334"/>
    </location>
</feature>
<dbReference type="PANTHER" id="PTHR22847:SF637">
    <property type="entry name" value="WD REPEAT DOMAIN 5B"/>
    <property type="match status" value="1"/>
</dbReference>
<feature type="coiled-coil region" evidence="4">
    <location>
        <begin position="380"/>
        <end position="428"/>
    </location>
</feature>
<feature type="repeat" description="WD" evidence="3">
    <location>
        <begin position="491"/>
        <end position="532"/>
    </location>
</feature>
<dbReference type="InterPro" id="IPR020472">
    <property type="entry name" value="WD40_PAC1"/>
</dbReference>
<organism evidence="6 7">
    <name type="scientific">Batrachochytrium salamandrivorans</name>
    <dbReference type="NCBI Taxonomy" id="1357716"/>
    <lineage>
        <taxon>Eukaryota</taxon>
        <taxon>Fungi</taxon>
        <taxon>Fungi incertae sedis</taxon>
        <taxon>Chytridiomycota</taxon>
        <taxon>Chytridiomycota incertae sedis</taxon>
        <taxon>Chytridiomycetes</taxon>
        <taxon>Rhizophydiales</taxon>
        <taxon>Rhizophydiales incertae sedis</taxon>
        <taxon>Batrachochytrium</taxon>
    </lineage>
</organism>
<evidence type="ECO:0000256" key="5">
    <source>
        <dbReference type="SAM" id="MobiDB-lite"/>
    </source>
</evidence>
<evidence type="ECO:0008006" key="8">
    <source>
        <dbReference type="Google" id="ProtNLM"/>
    </source>
</evidence>
<dbReference type="InterPro" id="IPR019775">
    <property type="entry name" value="WD40_repeat_CS"/>
</dbReference>
<dbReference type="InterPro" id="IPR015943">
    <property type="entry name" value="WD40/YVTN_repeat-like_dom_sf"/>
</dbReference>
<feature type="repeat" description="WD" evidence="3">
    <location>
        <begin position="629"/>
        <end position="668"/>
    </location>
</feature>
<dbReference type="Gene3D" id="2.130.10.10">
    <property type="entry name" value="YVTN repeat-like/Quinoprotein amine dehydrogenase"/>
    <property type="match status" value="3"/>
</dbReference>
<dbReference type="PRINTS" id="PR00320">
    <property type="entry name" value="GPROTEINBRPT"/>
</dbReference>
<feature type="region of interest" description="Disordered" evidence="5">
    <location>
        <begin position="25"/>
        <end position="68"/>
    </location>
</feature>
<feature type="region of interest" description="Disordered" evidence="5">
    <location>
        <begin position="261"/>
        <end position="283"/>
    </location>
</feature>
<dbReference type="PANTHER" id="PTHR22847">
    <property type="entry name" value="WD40 REPEAT PROTEIN"/>
    <property type="match status" value="1"/>
</dbReference>
<dbReference type="PROSITE" id="PS50294">
    <property type="entry name" value="WD_REPEATS_REGION"/>
    <property type="match status" value="5"/>
</dbReference>
<dbReference type="EMBL" id="JAFCIX010000004">
    <property type="protein sequence ID" value="KAH6601510.1"/>
    <property type="molecule type" value="Genomic_DNA"/>
</dbReference>
<evidence type="ECO:0000313" key="7">
    <source>
        <dbReference type="Proteomes" id="UP001648503"/>
    </source>
</evidence>
<feature type="compositionally biased region" description="Polar residues" evidence="5">
    <location>
        <begin position="229"/>
        <end position="239"/>
    </location>
</feature>
<proteinExistence type="predicted"/>
<comment type="caution">
    <text evidence="6">The sequence shown here is derived from an EMBL/GenBank/DDBJ whole genome shotgun (WGS) entry which is preliminary data.</text>
</comment>
<protein>
    <recommendedName>
        <fullName evidence="8">WD40 repeat-like protein</fullName>
    </recommendedName>
</protein>
<gene>
    <name evidence="6" type="ORF">BASA50_001548</name>
</gene>
<dbReference type="InterPro" id="IPR036322">
    <property type="entry name" value="WD40_repeat_dom_sf"/>
</dbReference>
<reference evidence="6 7" key="1">
    <citation type="submission" date="2021-02" db="EMBL/GenBank/DDBJ databases">
        <title>Variation within the Batrachochytrium salamandrivorans European outbreak.</title>
        <authorList>
            <person name="Kelly M."/>
            <person name="Pasmans F."/>
            <person name="Shea T.P."/>
            <person name="Munoz J.F."/>
            <person name="Carranza S."/>
            <person name="Cuomo C.A."/>
            <person name="Martel A."/>
        </authorList>
    </citation>
    <scope>NUCLEOTIDE SEQUENCE [LARGE SCALE GENOMIC DNA]</scope>
    <source>
        <strain evidence="6 7">AMFP18/2</strain>
    </source>
</reference>
<name>A0ABQ8FQ25_9FUNG</name>
<dbReference type="InterPro" id="IPR001680">
    <property type="entry name" value="WD40_rpt"/>
</dbReference>
<keyword evidence="4" id="KW-0175">Coiled coil</keyword>
<evidence type="ECO:0000256" key="2">
    <source>
        <dbReference type="ARBA" id="ARBA00022737"/>
    </source>
</evidence>
<dbReference type="Proteomes" id="UP001648503">
    <property type="component" value="Unassembled WGS sequence"/>
</dbReference>
<dbReference type="SUPFAM" id="SSF50978">
    <property type="entry name" value="WD40 repeat-like"/>
    <property type="match status" value="1"/>
</dbReference>
<evidence type="ECO:0000256" key="4">
    <source>
        <dbReference type="SAM" id="Coils"/>
    </source>
</evidence>
<feature type="compositionally biased region" description="Low complexity" evidence="5">
    <location>
        <begin position="148"/>
        <end position="165"/>
    </location>
</feature>
<keyword evidence="1 3" id="KW-0853">WD repeat</keyword>
<feature type="compositionally biased region" description="Low complexity" evidence="5">
    <location>
        <begin position="31"/>
        <end position="68"/>
    </location>
</feature>
<evidence type="ECO:0000313" key="6">
    <source>
        <dbReference type="EMBL" id="KAH6601510.1"/>
    </source>
</evidence>
<dbReference type="PROSITE" id="PS50082">
    <property type="entry name" value="WD_REPEATS_2"/>
    <property type="match status" value="6"/>
</dbReference>
<evidence type="ECO:0000256" key="1">
    <source>
        <dbReference type="ARBA" id="ARBA00022574"/>
    </source>
</evidence>
<sequence length="1017" mass="108093">MYALGSLYSDEGVAAMPLKGTTDATHTRIRTSITSDTPSDTPSDTTTDTDTTTIDTNSNTNSNTNSSNTITQQLQVASRLSTPIFPSSAATTKSLQGSNMNTASITAFFANPWSSISTIGSSVSPRVDKMVHMGGSNSWTARDHHHQSSALEQQQQQTPAAAAAAIDRHPPSASPTAAASISTEARASLELQTEAAVYAASLRSHEALVSPTTIAVNTAMPIAQVLSRSTGVGSVSAPSDYSYDEPSDTESNITFYQGFRASHPRLSKPRPQSLQPPRKGSPTRALLSLGQLMFSSAPIAKPKPSIMPSSSTTASGSSLVRHAPSKPDESRPLARSLLPAPVPAQQLQQQQHPLLPFTKSPMPEKARHQAFALHNITRIFSELLSERDALIIEADELEDKRNELDAELQSVEAQLAVLTATKRELSDVLRGVVQRELKISEMVDSLDDRISSIGDQTIKVEKTIRNIRDDSMLLLERLEADIPPNSCIKMLTGHEDAIQCLHFENPRGLLVSGSADKTIRVWDLSTYRCVSVLSGHTGWVRDVQIRGTTVMSGSSDHTIRQWNVSSTTVANAPSDSDVLHSARGHKRTLLVKAAGDSTSSYADSDDHDDHHDDQYNSDVSLSGPHVCTYSGHTGGVTSIMFDDTNLFSGSMDTTIRQWDLRTGSAMQVLSVHSADGDSSDRLDASLATRSTFDFGDEGHVTGSSGGGVGWQANYFNYSKSSSSVQSRFSATHSAALAEGGNGRRGGAAAVPYSALFGQPEFEGWTQIDTKAVVVPDLPDVYSPGFDFYSSMMDTSMSTLQAGGSRDAWGESTVSEPYYHGGVAANVSGATLSRASLATTAHSTSSTVQHSSNVAGGAVGSVYFQKQMLVSGHGDGIVRIWDLRTGNHMPHLELKAHVGNVTSVCFDDLQVFSGGADQTLKIWDMRSGALVEDLQVGGAVSGLSCDLSRVSVAAAGISDVLVYYRGGADMGAIGNIGSTMPFRRLSGHTRPVNAVGHAGDTLVSGGLDAAVGVWRVGF</sequence>
<feature type="repeat" description="WD" evidence="3">
    <location>
        <begin position="893"/>
        <end position="932"/>
    </location>
</feature>
<evidence type="ECO:0000256" key="3">
    <source>
        <dbReference type="PROSITE-ProRule" id="PRU00221"/>
    </source>
</evidence>
<accession>A0ABQ8FQ25</accession>
<feature type="region of interest" description="Disordered" evidence="5">
    <location>
        <begin position="229"/>
        <end position="249"/>
    </location>
</feature>
<dbReference type="PROSITE" id="PS00678">
    <property type="entry name" value="WD_REPEATS_1"/>
    <property type="match status" value="3"/>
</dbReference>
<feature type="compositionally biased region" description="Low complexity" evidence="5">
    <location>
        <begin position="309"/>
        <end position="318"/>
    </location>
</feature>
<dbReference type="Pfam" id="PF00400">
    <property type="entry name" value="WD40"/>
    <property type="match status" value="5"/>
</dbReference>